<sequence length="421" mass="46733">LLSSSLSSFPPPPPLSSLLHLLSHPAVHPDTTDADTETKLATQGDFLIRTLPSSSSLFLSLRVEKSVQDFELTVGDRESSAPFTLALGPHAFGSVDELIAHAIKGGFSYRGDLLRIDRCVQREYGSREFPLGHWEHARLVPRCVKKRLGEDGRLPCAVLAPSAKISKRMTDEELEELVKMKHDALLHLDDFSRLSSSVLLLKFAPYESTLGAYLRKHGETSIVQRLEWINKTVSALLFLMDRGCTDVLLTGDTLVLQDTDSLSLKLVHLGTEVDTRDHWRWIAPELHSSSPSASSLVWSLAVLIWQIFTDFSLLPFASFSDPSFFLAEGASLASSRPCPFLVLPHSLTVEQRSSAEMKKYHSDYSTMAKFSAAPDNVKSLFSSSLIFSPPESRATWSTIKRTLNAEYTVARLARIIDKILP</sequence>
<dbReference type="EMBL" id="BTSY01000002">
    <property type="protein sequence ID" value="GMT16554.1"/>
    <property type="molecule type" value="Genomic_DNA"/>
</dbReference>
<dbReference type="InterPro" id="IPR000719">
    <property type="entry name" value="Prot_kinase_dom"/>
</dbReference>
<dbReference type="InterPro" id="IPR036860">
    <property type="entry name" value="SH2_dom_sf"/>
</dbReference>
<gene>
    <name evidence="2" type="ORF">PFISCL1PPCAC_7851</name>
</gene>
<keyword evidence="3" id="KW-1185">Reference proteome</keyword>
<organism evidence="2 3">
    <name type="scientific">Pristionchus fissidentatus</name>
    <dbReference type="NCBI Taxonomy" id="1538716"/>
    <lineage>
        <taxon>Eukaryota</taxon>
        <taxon>Metazoa</taxon>
        <taxon>Ecdysozoa</taxon>
        <taxon>Nematoda</taxon>
        <taxon>Chromadorea</taxon>
        <taxon>Rhabditida</taxon>
        <taxon>Rhabditina</taxon>
        <taxon>Diplogasteromorpha</taxon>
        <taxon>Diplogasteroidea</taxon>
        <taxon>Neodiplogasteridae</taxon>
        <taxon>Pristionchus</taxon>
    </lineage>
</organism>
<evidence type="ECO:0000313" key="3">
    <source>
        <dbReference type="Proteomes" id="UP001432322"/>
    </source>
</evidence>
<dbReference type="GO" id="GO:0004672">
    <property type="term" value="F:protein kinase activity"/>
    <property type="evidence" value="ECO:0007669"/>
    <property type="project" value="InterPro"/>
</dbReference>
<dbReference type="Gene3D" id="1.10.510.10">
    <property type="entry name" value="Transferase(Phosphotransferase) domain 1"/>
    <property type="match status" value="1"/>
</dbReference>
<dbReference type="InterPro" id="IPR011009">
    <property type="entry name" value="Kinase-like_dom_sf"/>
</dbReference>
<dbReference type="GO" id="GO:0005524">
    <property type="term" value="F:ATP binding"/>
    <property type="evidence" value="ECO:0007669"/>
    <property type="project" value="InterPro"/>
</dbReference>
<dbReference type="Gene3D" id="3.30.505.10">
    <property type="entry name" value="SH2 domain"/>
    <property type="match status" value="1"/>
</dbReference>
<reference evidence="2" key="1">
    <citation type="submission" date="2023-10" db="EMBL/GenBank/DDBJ databases">
        <title>Genome assembly of Pristionchus species.</title>
        <authorList>
            <person name="Yoshida K."/>
            <person name="Sommer R.J."/>
        </authorList>
    </citation>
    <scope>NUCLEOTIDE SEQUENCE</scope>
    <source>
        <strain evidence="2">RS5133</strain>
    </source>
</reference>
<proteinExistence type="predicted"/>
<dbReference type="SUPFAM" id="SSF55550">
    <property type="entry name" value="SH2 domain"/>
    <property type="match status" value="1"/>
</dbReference>
<evidence type="ECO:0000259" key="1">
    <source>
        <dbReference type="PROSITE" id="PS50011"/>
    </source>
</evidence>
<dbReference type="PROSITE" id="PS50011">
    <property type="entry name" value="PROTEIN_KINASE_DOM"/>
    <property type="match status" value="1"/>
</dbReference>
<evidence type="ECO:0000313" key="2">
    <source>
        <dbReference type="EMBL" id="GMT16554.1"/>
    </source>
</evidence>
<comment type="caution">
    <text evidence="2">The sequence shown here is derived from an EMBL/GenBank/DDBJ whole genome shotgun (WGS) entry which is preliminary data.</text>
</comment>
<dbReference type="Proteomes" id="UP001432322">
    <property type="component" value="Unassembled WGS sequence"/>
</dbReference>
<accession>A0AAV5VF91</accession>
<name>A0AAV5VF91_9BILA</name>
<dbReference type="SUPFAM" id="SSF56112">
    <property type="entry name" value="Protein kinase-like (PK-like)"/>
    <property type="match status" value="1"/>
</dbReference>
<protein>
    <recommendedName>
        <fullName evidence="1">Protein kinase domain-containing protein</fullName>
    </recommendedName>
</protein>
<dbReference type="AlphaFoldDB" id="A0AAV5VF91"/>
<feature type="domain" description="Protein kinase" evidence="1">
    <location>
        <begin position="81"/>
        <end position="408"/>
    </location>
</feature>
<feature type="non-terminal residue" evidence="2">
    <location>
        <position position="1"/>
    </location>
</feature>